<protein>
    <recommendedName>
        <fullName evidence="4">Cytoplasmic protein</fullName>
    </recommendedName>
</protein>
<dbReference type="InterPro" id="IPR047722">
    <property type="entry name" value="STM4015-like"/>
</dbReference>
<dbReference type="KEGG" id="pgm:PGRAT_22210"/>
<dbReference type="NCBIfam" id="NF038076">
    <property type="entry name" value="fam_STM4015"/>
    <property type="match status" value="1"/>
</dbReference>
<dbReference type="eggNOG" id="COG4886">
    <property type="taxonomic scope" value="Bacteria"/>
</dbReference>
<dbReference type="Proteomes" id="UP000029500">
    <property type="component" value="Chromosome"/>
</dbReference>
<dbReference type="RefSeq" id="WP_042267184.1">
    <property type="nucleotide sequence ID" value="NZ_CP009287.1"/>
</dbReference>
<evidence type="ECO:0000256" key="1">
    <source>
        <dbReference type="SAM" id="MobiDB-lite"/>
    </source>
</evidence>
<feature type="region of interest" description="Disordered" evidence="1">
    <location>
        <begin position="258"/>
        <end position="281"/>
    </location>
</feature>
<evidence type="ECO:0008006" key="4">
    <source>
        <dbReference type="Google" id="ProtNLM"/>
    </source>
</evidence>
<dbReference type="HOGENOM" id="CLU_054192_1_0_9"/>
<keyword evidence="3" id="KW-1185">Reference proteome</keyword>
<dbReference type="Gene3D" id="3.80.10.10">
    <property type="entry name" value="Ribonuclease Inhibitor"/>
    <property type="match status" value="1"/>
</dbReference>
<evidence type="ECO:0000313" key="2">
    <source>
        <dbReference type="EMBL" id="AIQ70058.1"/>
    </source>
</evidence>
<dbReference type="SUPFAM" id="SSF52047">
    <property type="entry name" value="RNI-like"/>
    <property type="match status" value="1"/>
</dbReference>
<organism evidence="2 3">
    <name type="scientific">Paenibacillus graminis</name>
    <dbReference type="NCBI Taxonomy" id="189425"/>
    <lineage>
        <taxon>Bacteria</taxon>
        <taxon>Bacillati</taxon>
        <taxon>Bacillota</taxon>
        <taxon>Bacilli</taxon>
        <taxon>Bacillales</taxon>
        <taxon>Paenibacillaceae</taxon>
        <taxon>Paenibacillus</taxon>
    </lineage>
</organism>
<sequence>MSEVKLTVGYDEFEDGQRIGAAIESLSASPEAASLNSLVIGDWGQAYENSSEDVVEALVKHSASFPALRKLFIGEMGYEECEISWITQSDLSPLLPAFPELQSLTIQGGNDLSLSKLQHDKLEELIIITGGLGKGVLAQIAAAELPNLRKLELYLGVDNYGFDGSLEDIIPLMEPGKFPKLTYLGLKNSEIQDEIAIAVADAPILDQLDTLDLSLGTLSDKGAEVLLASERIKGLKALNLSHHYMSEEMLARWQRSGLPADVSDRQTSDDDEDWRYPSITE</sequence>
<dbReference type="OrthoDB" id="9781345at2"/>
<dbReference type="EMBL" id="CP009287">
    <property type="protein sequence ID" value="AIQ70058.1"/>
    <property type="molecule type" value="Genomic_DNA"/>
</dbReference>
<evidence type="ECO:0000313" key="3">
    <source>
        <dbReference type="Proteomes" id="UP000029500"/>
    </source>
</evidence>
<reference evidence="2 3" key="1">
    <citation type="submission" date="2014-08" db="EMBL/GenBank/DDBJ databases">
        <title>Comparative genomics of the Paenibacillus odorifer group.</title>
        <authorList>
            <person name="den Bakker H.C."/>
            <person name="Tsai Y.-C."/>
            <person name="Martin N."/>
            <person name="Korlach J."/>
            <person name="Wiedmann M."/>
        </authorList>
    </citation>
    <scope>NUCLEOTIDE SEQUENCE [LARGE SCALE GENOMIC DNA]</scope>
    <source>
        <strain evidence="2 3">DSM 15220</strain>
    </source>
</reference>
<dbReference type="STRING" id="189425.PGRAT_22210"/>
<name>A0A089MF04_9BACL</name>
<accession>A0A089MF04</accession>
<dbReference type="InterPro" id="IPR032675">
    <property type="entry name" value="LRR_dom_sf"/>
</dbReference>
<proteinExistence type="predicted"/>
<gene>
    <name evidence="2" type="ORF">PGRAT_22210</name>
</gene>
<dbReference type="AlphaFoldDB" id="A0A089MF04"/>